<feature type="domain" description="Protein kinase" evidence="2">
    <location>
        <begin position="1"/>
        <end position="380"/>
    </location>
</feature>
<dbReference type="Gene3D" id="1.10.510.10">
    <property type="entry name" value="Transferase(Phosphotransferase) domain 1"/>
    <property type="match status" value="1"/>
</dbReference>
<accession>A0A9K3CQB0</accession>
<dbReference type="GO" id="GO:0005524">
    <property type="term" value="F:ATP binding"/>
    <property type="evidence" value="ECO:0007669"/>
    <property type="project" value="InterPro"/>
</dbReference>
<dbReference type="SUPFAM" id="SSF56112">
    <property type="entry name" value="Protein kinase-like (PK-like)"/>
    <property type="match status" value="1"/>
</dbReference>
<evidence type="ECO:0000313" key="3">
    <source>
        <dbReference type="EMBL" id="GIQ79639.1"/>
    </source>
</evidence>
<dbReference type="InterPro" id="IPR011009">
    <property type="entry name" value="Kinase-like_dom_sf"/>
</dbReference>
<dbReference type="Proteomes" id="UP000265618">
    <property type="component" value="Unassembled WGS sequence"/>
</dbReference>
<dbReference type="EMBL" id="BDIP01000034">
    <property type="protein sequence ID" value="GIQ79639.1"/>
    <property type="molecule type" value="Genomic_DNA"/>
</dbReference>
<feature type="compositionally biased region" description="Acidic residues" evidence="1">
    <location>
        <begin position="221"/>
        <end position="238"/>
    </location>
</feature>
<dbReference type="OrthoDB" id="4062651at2759"/>
<comment type="caution">
    <text evidence="3">The sequence shown here is derived from an EMBL/GenBank/DDBJ whole genome shotgun (WGS) entry which is preliminary data.</text>
</comment>
<name>A0A9K3CQB0_9EUKA</name>
<reference evidence="3 4" key="1">
    <citation type="journal article" date="2018" name="PLoS ONE">
        <title>The draft genome of Kipferlia bialata reveals reductive genome evolution in fornicate parasites.</title>
        <authorList>
            <person name="Tanifuji G."/>
            <person name="Takabayashi S."/>
            <person name="Kume K."/>
            <person name="Takagi M."/>
            <person name="Nakayama T."/>
            <person name="Kamikawa R."/>
            <person name="Inagaki Y."/>
            <person name="Hashimoto T."/>
        </authorList>
    </citation>
    <scope>NUCLEOTIDE SEQUENCE [LARGE SCALE GENOMIC DNA]</scope>
    <source>
        <strain evidence="3">NY0173</strain>
    </source>
</reference>
<feature type="region of interest" description="Disordered" evidence="1">
    <location>
        <begin position="934"/>
        <end position="954"/>
    </location>
</feature>
<dbReference type="Pfam" id="PF00069">
    <property type="entry name" value="Pkinase"/>
    <property type="match status" value="2"/>
</dbReference>
<feature type="compositionally biased region" description="Pro residues" evidence="1">
    <location>
        <begin position="940"/>
        <end position="950"/>
    </location>
</feature>
<evidence type="ECO:0000256" key="1">
    <source>
        <dbReference type="SAM" id="MobiDB-lite"/>
    </source>
</evidence>
<dbReference type="PANTHER" id="PTHR44167:SF24">
    <property type="entry name" value="SERINE_THREONINE-PROTEIN KINASE CHK2"/>
    <property type="match status" value="1"/>
</dbReference>
<dbReference type="PROSITE" id="PS00108">
    <property type="entry name" value="PROTEIN_KINASE_ST"/>
    <property type="match status" value="1"/>
</dbReference>
<sequence length="1481" mass="165291">MLSLPPCPDSCPVQCVQANPRGDPYVDRKRKQEERDRHKNLQRELANLQVRDALGSPFIVGSVESALPSRPDTTSDQSLSSPSLRAFINSDTERYSDPLWAVESQPGHLLSNPFEGWLVVVMDFLEGHTLQHMIQTHTERGMPIPHTLSIMEQAIRGLSDLHSAGIMHRDIKPDNIMVHMRPPCDIRPQLETQVGEELPRVPSCTQATWVDLGVSRRVVDTEGEGEESSESEYSDSECSDTSVLSEASDSLSEGENPQAAALTRMQRGMPCAPGAILYNAPECWMYQEYALPSDIWAMGLVFSQMLARDWVFKGISEHTLKHMLTMDCGKIDKTHTAIPELPELVNSMLKVDPTQRPTCTDLLQWIDDIKAQMARDHLTRLDSRVSRLYGRADRVRACALPSDWAECAKSIVCADATEGDSTVGPDATAYSPERKETREEYLARLEGVVKTLDDEHVAHTGDHCPYICKRLLSTGHVPAHVSVERYHNSPAVMLERENLRVFYPSRASQQGGVCMSQDWSQRLEECVEKCREQQKDVLQTTNLLKDLPSIQAHVARRGLRERLSLKGLDRPLRAEGFASLVAEVESITQKEPALFDCVTEVDLSGNAISTDGLAGARLAMLHRCFPNVKLLNLQGNSMVQIGMEELVQELATDVDAGVVKPMSVVYKEDSTSHHAVTANSLSPTCCSLWASLPSTGPRQLSLFEQEMKELIPQDLLRERILQHPTMPDMTINPALSGEYVPPCPLCHREALLRDDVYLSDGRRVKSLSNVGLASMSKELFLQVMDTYDPDNEAATDALGSLIMHVEGSALGKVWSAYCDENMPLACTYLKEWAESLSDSEFEAHMRQCFSVDALSVTPELDLPLSLWLDKRGGVRVYASEYTLVTVLARSCGRSWRVNKDDVESLVGRFLCTLPLCYDGERVSLKSLSWRQCHHPKAQQTPPPTSPPTPAPALVTPPTFVRQPSTGRYKQKGAYPCLFDMVHLETEKALGWKYKGKQPRHMDICMDGCYMVTHDSDRGLLIDRIQCPIELETEGPRGSCVIDGALYVFGLVPDYGSRRSNNKTMGTRTHSHGAAVEASSSVFRMYSMSLDTHGWREMGRADGFPRRDMRFTGYDGRRNYAPFWAVTVRAFALGGAMYVLLSVPIVKNGQGVVDLRDIAGWDAEDVEWHTEFHRYLPTPPFGEPQWSRLPCDPLLRVTSVFVTEGEGHAVAHKAAVNVHERESDPVGSYPQVHLAYDPKKAEWREGLAVHEYGVDSCALTGGRVLAKDLHCIMMEYRPCSDEWVYTPKVHWEQNSHMCPFSRDSILTYEQRSSPSARHIAMVHYPIAEERNREREDHPSATLLLGGAQAVTRGVARFEVAPGVTDTVAQPRAMKRDDTDWGVSARLVLIVPPVPEESRSWTLTASDSVYLSTYSPCKCLLHHSAGTVTVTRRGSTITLRGPPGEHHELQYQCTCIRGHEGRVEISVGQVHVSWACRLVLSPN</sequence>
<feature type="compositionally biased region" description="Basic and acidic residues" evidence="1">
    <location>
        <begin position="24"/>
        <end position="39"/>
    </location>
</feature>
<organism evidence="3 4">
    <name type="scientific">Kipferlia bialata</name>
    <dbReference type="NCBI Taxonomy" id="797122"/>
    <lineage>
        <taxon>Eukaryota</taxon>
        <taxon>Metamonada</taxon>
        <taxon>Carpediemonas-like organisms</taxon>
        <taxon>Kipferlia</taxon>
    </lineage>
</organism>
<feature type="compositionally biased region" description="Polar residues" evidence="1">
    <location>
        <begin position="243"/>
        <end position="255"/>
    </location>
</feature>
<feature type="region of interest" description="Disordered" evidence="1">
    <location>
        <begin position="18"/>
        <end position="39"/>
    </location>
</feature>
<dbReference type="SMART" id="SM00220">
    <property type="entry name" value="S_TKc"/>
    <property type="match status" value="1"/>
</dbReference>
<evidence type="ECO:0000313" key="4">
    <source>
        <dbReference type="Proteomes" id="UP000265618"/>
    </source>
</evidence>
<proteinExistence type="predicted"/>
<keyword evidence="4" id="KW-1185">Reference proteome</keyword>
<protein>
    <recommendedName>
        <fullName evidence="2">Protein kinase domain-containing protein</fullName>
    </recommendedName>
</protein>
<evidence type="ECO:0000259" key="2">
    <source>
        <dbReference type="PROSITE" id="PS50011"/>
    </source>
</evidence>
<dbReference type="InterPro" id="IPR008271">
    <property type="entry name" value="Ser/Thr_kinase_AS"/>
</dbReference>
<dbReference type="GO" id="GO:0044773">
    <property type="term" value="P:mitotic DNA damage checkpoint signaling"/>
    <property type="evidence" value="ECO:0007669"/>
    <property type="project" value="TreeGrafter"/>
</dbReference>
<dbReference type="PROSITE" id="PS50011">
    <property type="entry name" value="PROTEIN_KINASE_DOM"/>
    <property type="match status" value="1"/>
</dbReference>
<feature type="region of interest" description="Disordered" evidence="1">
    <location>
        <begin position="220"/>
        <end position="257"/>
    </location>
</feature>
<dbReference type="GO" id="GO:0004674">
    <property type="term" value="F:protein serine/threonine kinase activity"/>
    <property type="evidence" value="ECO:0007669"/>
    <property type="project" value="TreeGrafter"/>
</dbReference>
<gene>
    <name evidence="3" type="ORF">KIPB_000310</name>
</gene>
<dbReference type="PANTHER" id="PTHR44167">
    <property type="entry name" value="OVARIAN-SPECIFIC SERINE/THREONINE-PROTEIN KINASE LOK-RELATED"/>
    <property type="match status" value="1"/>
</dbReference>
<dbReference type="GO" id="GO:0005634">
    <property type="term" value="C:nucleus"/>
    <property type="evidence" value="ECO:0007669"/>
    <property type="project" value="TreeGrafter"/>
</dbReference>
<dbReference type="InterPro" id="IPR000719">
    <property type="entry name" value="Prot_kinase_dom"/>
</dbReference>